<dbReference type="GO" id="GO:0035770">
    <property type="term" value="C:ribonucleoprotein granule"/>
    <property type="evidence" value="ECO:0007669"/>
    <property type="project" value="TreeGrafter"/>
</dbReference>
<feature type="region of interest" description="Disordered" evidence="1">
    <location>
        <begin position="1913"/>
        <end position="2001"/>
    </location>
</feature>
<dbReference type="OrthoDB" id="549726at2759"/>
<dbReference type="PANTHER" id="PTHR21228">
    <property type="entry name" value="FAST LEU-RICH DOMAIN-CONTAINING"/>
    <property type="match status" value="1"/>
</dbReference>
<reference evidence="3 4" key="1">
    <citation type="submission" date="2014-11" db="EMBL/GenBank/DDBJ databases">
        <authorList>
            <person name="Zhu J."/>
            <person name="Qi W."/>
            <person name="Song R."/>
        </authorList>
    </citation>
    <scope>NUCLEOTIDE SEQUENCE [LARGE SCALE GENOMIC DNA]</scope>
</reference>
<feature type="compositionally biased region" description="Low complexity" evidence="1">
    <location>
        <begin position="2292"/>
        <end position="2315"/>
    </location>
</feature>
<feature type="region of interest" description="Disordered" evidence="1">
    <location>
        <begin position="1627"/>
        <end position="1653"/>
    </location>
</feature>
<feature type="region of interest" description="Disordered" evidence="1">
    <location>
        <begin position="1"/>
        <end position="45"/>
    </location>
</feature>
<dbReference type="InterPro" id="IPR013584">
    <property type="entry name" value="RAP"/>
</dbReference>
<name>A0A0G4GYB7_VITBC</name>
<feature type="compositionally biased region" description="Pro residues" evidence="1">
    <location>
        <begin position="2278"/>
        <end position="2291"/>
    </location>
</feature>
<dbReference type="EMBL" id="CDMY01000878">
    <property type="protein sequence ID" value="CEM36099.1"/>
    <property type="molecule type" value="Genomic_DNA"/>
</dbReference>
<dbReference type="GO" id="GO:0000963">
    <property type="term" value="P:mitochondrial RNA processing"/>
    <property type="evidence" value="ECO:0007669"/>
    <property type="project" value="TreeGrafter"/>
</dbReference>
<dbReference type="InParanoid" id="A0A0G4GYB7"/>
<organism evidence="3 4">
    <name type="scientific">Vitrella brassicaformis (strain CCMP3155)</name>
    <dbReference type="NCBI Taxonomy" id="1169540"/>
    <lineage>
        <taxon>Eukaryota</taxon>
        <taxon>Sar</taxon>
        <taxon>Alveolata</taxon>
        <taxon>Colpodellida</taxon>
        <taxon>Vitrellaceae</taxon>
        <taxon>Vitrella</taxon>
    </lineage>
</organism>
<evidence type="ECO:0000256" key="1">
    <source>
        <dbReference type="SAM" id="MobiDB-lite"/>
    </source>
</evidence>
<feature type="compositionally biased region" description="Low complexity" evidence="1">
    <location>
        <begin position="1927"/>
        <end position="1940"/>
    </location>
</feature>
<dbReference type="SMART" id="SM00952">
    <property type="entry name" value="RAP"/>
    <property type="match status" value="1"/>
</dbReference>
<dbReference type="GO" id="GO:0005759">
    <property type="term" value="C:mitochondrial matrix"/>
    <property type="evidence" value="ECO:0007669"/>
    <property type="project" value="TreeGrafter"/>
</dbReference>
<sequence>MVRRRRGSGCTTQMAANRAPSTARRGGRPKKAAVPTLMGSDQRSVKDRIRQARDPEDVLLALQQPGSRLDAWTCSYAMIVLTKVTQPRRRAWLRAQPFFMRMVEQIVSSPDGLDGRSLATCLWSLTKLDVPLSDQDLRRYGEAIAVSAPRLTPSDVGFLWWAIGERGMTDRRMLNVVMDRSVRVFGRLGEQGKAVMIAALAKLAAVDGQLPTDLRLADEFLPMFASSLMEFLQQPPTRNTAAYLAHSLESLSKLHHPSMPLLTAAATAISGQHTDLAQWSKPQLFMFLTGFRKMVETLEGGRTDARPPEAIEGMMVALTAGLEAHLSTVLPQGLDAMITTVWYLSHGGPYSDYYRQHHPLDASSPRSSSSSSHVSRSLLRFFQEAERELCARLSSPGATDGLRKVDLSGTIAALRARGGAGDGRAKLAQMLEDLHNPYRQANMEFRVRLNAGFDSPKQLLHACESFSVDPTAAADERPDGPFFAYVSDRLPESLRGRLVNHTTDTTGSMIAHLDGFNIAAVLNLLGKHAPEDPAHSPDALHSDPRFLDLVMLAVDKLRYSSTIAMASAIWGLTKAGWWDALSTRTRLDNDEPPAENKTTTATAGGVLEDDQGLLVFPRVLANGVRKEGREAAERRQAMGELQGLSYGYLLEDCISMASREERPNAQAVANVVWAMGRVGVVNETLLEAITGLVNVTLADQTPQGVANILFGLGALNWRRAPELVDRLLDRFTSFDSQSISAQGLANVMWAIARLEWKDPLILKRLSPLIAECLHRNAFGPRGLDQVFWAAGALRWNPPGLLDALSEALLSLDVPRRMPLSMARSLLWAMGQLGYRHEDLLAAIEARILDLITTATTDACTVILMAMGDLQWAPAALLDAVTLRLLFLFESLPASASIRHINMILRSLRSLGLSDHPLLHAAVLQLADTFQRLLTRPAPSPKALSAAAVADGESDVENEGRQWSWDLVGEELGNEEAAGVYSATLANPLVEMASLPPLPEAVERPLLENLADFVASRLPLLDEASLTQALRLFTARGRVMQILQRLITAAEHLRNLATDHPVLEAPARRAARLVLWAFASMPVVPRDAIAPFLSSAVSHLDNDSGPSLVRLFWTLARLYVQLQPLQADSHQTLRSPIDMPSPIEMADAIRVFHQLLKPRQGHVDGAPDRVQELQLRDIAVLVETCDLLTATRTFPPNRVLLDKVVARLRTCCVAMATTRTHTPVCSADSRNQRLVDLVQIASRSHKVFGHVPEELIAALATETLSCSSRWGAEGSPTDRDGRWRSVAIRVLSELCLICRERQLDEQAPPTVDERSHGSATREEEDADRLWETVHRGLAAVDSEAAAHMERDREEGDGTGSRPWLDRLLDCVIATLLEGLVRSDLSTMRPKEVSSLGFAVTLLHEAYPPADGVAPQWVPFPSLEPHWSRFYAAVLDRLLCTVAYQPEELDHLSLASLVWSIGHLPGVTDGTWETALKRSVLSESPMRMGMVLTRYIGMDGRRYRRERWALGVRYFTGAGVESFPRLQVDRRSRIFLDHVVDRLCELSRWASERDSDASGVGCGSGGGDSIVGMDPNTGVSGAFRVLIRQTTLPYHYATVFCDSLLRKAYLDLVVDPMSSSAETAIPAVPIDADSPAPTQPQSLSTTPPLRSDAGASADVPLTLPLGSPKAMVDVAYIVTGVLRRAQAHSMPPAVRGTLVRVAEVLTTPQWVDRLDAADVDWLVKSLTSVGIDTTNDRHLPIWKALCERVAVLADTSPDLTSVIYAFIELTRARAYHPAIVQRLATALTERRATAGEVSLPASVLCRLAQALAKCPTGQAERKCLHFIAQTAASRSLDLDFAAASIIVRALAIGHVFRPDFFQRIFSHCAALTNRFNAAEPLPKRYQISAARLQQARLAWEMETGAAGQIAPYALPSLAAPMPPPPRPRQPATDTDTTPQQPTTAPPASPRLALEEAWEELEEETNEEEEEEEEDGKTDEGDADREGEDGSSTEGEDVGGCEDVSALSLSSSPYVAASGGGGARAMARWRGALMENTDEITSSGLHTDMSRILGEVLGVPHDNEVVTQDGISIDIQLKKPGYEHYAIEVDGPHHYVRDVTTGLFVPHATTTYKRRMLEGRGWRVVSIPFYDIIRRQRSRIGYLRRKMREIGVIKSGRKHQKPPRPPPSPTKAPRAAPANASLTTTVSTVVQGKADVLGMVQRAGAANETRSSGTPRAMAGLPLRQQGPSLPDQWRRTRRKKRVFPLQLADGKKVRVLVDHQRTFPFPGHQGGDNLKKPSKRYPPPPPHPPPSPALPSQAPPGESTTPTESPSSAAAGGNTSPSVSQRPLQTAALVQRLAEAQQRAGGDEDGGEQTSPWSE</sequence>
<evidence type="ECO:0000313" key="3">
    <source>
        <dbReference type="EMBL" id="CEM36099.1"/>
    </source>
</evidence>
<evidence type="ECO:0000313" key="4">
    <source>
        <dbReference type="Proteomes" id="UP000041254"/>
    </source>
</evidence>
<feature type="region of interest" description="Disordered" evidence="1">
    <location>
        <begin position="2202"/>
        <end position="2229"/>
    </location>
</feature>
<dbReference type="Proteomes" id="UP000041254">
    <property type="component" value="Unassembled WGS sequence"/>
</dbReference>
<feature type="compositionally biased region" description="Polar residues" evidence="1">
    <location>
        <begin position="2316"/>
        <end position="2326"/>
    </location>
</feature>
<keyword evidence="4" id="KW-1185">Reference proteome</keyword>
<dbReference type="GO" id="GO:0003723">
    <property type="term" value="F:RNA binding"/>
    <property type="evidence" value="ECO:0007669"/>
    <property type="project" value="TreeGrafter"/>
</dbReference>
<dbReference type="PANTHER" id="PTHR21228:SF40">
    <property type="entry name" value="LD45607P"/>
    <property type="match status" value="1"/>
</dbReference>
<feature type="compositionally biased region" description="Acidic residues" evidence="1">
    <location>
        <begin position="1953"/>
        <end position="1997"/>
    </location>
</feature>
<feature type="region of interest" description="Disordered" evidence="1">
    <location>
        <begin position="2260"/>
        <end position="2357"/>
    </location>
</feature>
<dbReference type="VEuPathDB" id="CryptoDB:Vbra_19065"/>
<proteinExistence type="predicted"/>
<protein>
    <recommendedName>
        <fullName evidence="2">RAP domain-containing protein</fullName>
    </recommendedName>
</protein>
<feature type="region of interest" description="Disordered" evidence="1">
    <location>
        <begin position="1305"/>
        <end position="1326"/>
    </location>
</feature>
<evidence type="ECO:0000259" key="2">
    <source>
        <dbReference type="PROSITE" id="PS51286"/>
    </source>
</evidence>
<dbReference type="PROSITE" id="PS51286">
    <property type="entry name" value="RAP"/>
    <property type="match status" value="1"/>
</dbReference>
<feature type="compositionally biased region" description="Low complexity" evidence="1">
    <location>
        <begin position="1632"/>
        <end position="1647"/>
    </location>
</feature>
<dbReference type="Pfam" id="PF08373">
    <property type="entry name" value="RAP"/>
    <property type="match status" value="1"/>
</dbReference>
<dbReference type="InterPro" id="IPR050870">
    <property type="entry name" value="FAST_kinase"/>
</dbReference>
<feature type="compositionally biased region" description="Basic and acidic residues" evidence="1">
    <location>
        <begin position="1310"/>
        <end position="1326"/>
    </location>
</feature>
<feature type="region of interest" description="Disordered" evidence="1">
    <location>
        <begin position="2148"/>
        <end position="2179"/>
    </location>
</feature>
<feature type="domain" description="RAP" evidence="2">
    <location>
        <begin position="2082"/>
        <end position="2142"/>
    </location>
</feature>
<gene>
    <name evidence="3" type="ORF">Vbra_19065</name>
</gene>
<dbReference type="GO" id="GO:0044528">
    <property type="term" value="P:regulation of mitochondrial mRNA stability"/>
    <property type="evidence" value="ECO:0007669"/>
    <property type="project" value="TreeGrafter"/>
</dbReference>
<accession>A0A0G4GYB7</accession>